<keyword evidence="4" id="KW-0804">Transcription</keyword>
<evidence type="ECO:0000259" key="5">
    <source>
        <dbReference type="Pfam" id="PF04542"/>
    </source>
</evidence>
<dbReference type="PANTHER" id="PTHR43133">
    <property type="entry name" value="RNA POLYMERASE ECF-TYPE SIGMA FACTO"/>
    <property type="match status" value="1"/>
</dbReference>
<dbReference type="PANTHER" id="PTHR43133:SF46">
    <property type="entry name" value="RNA POLYMERASE SIGMA-70 FACTOR ECF SUBFAMILY"/>
    <property type="match status" value="1"/>
</dbReference>
<proteinExistence type="inferred from homology"/>
<dbReference type="Gene3D" id="1.10.1740.10">
    <property type="match status" value="1"/>
</dbReference>
<dbReference type="InterPro" id="IPR013249">
    <property type="entry name" value="RNA_pol_sigma70_r4_t2"/>
</dbReference>
<protein>
    <submittedName>
        <fullName evidence="7">RNA polymerase sigma-70 factor (ECF subfamily)</fullName>
    </submittedName>
</protein>
<evidence type="ECO:0000259" key="6">
    <source>
        <dbReference type="Pfam" id="PF08281"/>
    </source>
</evidence>
<keyword evidence="2" id="KW-0805">Transcription regulation</keyword>
<dbReference type="GO" id="GO:0016987">
    <property type="term" value="F:sigma factor activity"/>
    <property type="evidence" value="ECO:0007669"/>
    <property type="project" value="UniProtKB-KW"/>
</dbReference>
<dbReference type="Pfam" id="PF08281">
    <property type="entry name" value="Sigma70_r4_2"/>
    <property type="match status" value="1"/>
</dbReference>
<gene>
    <name evidence="7" type="ORF">EV148_11149</name>
</gene>
<dbReference type="GO" id="GO:0006352">
    <property type="term" value="P:DNA-templated transcription initiation"/>
    <property type="evidence" value="ECO:0007669"/>
    <property type="project" value="InterPro"/>
</dbReference>
<evidence type="ECO:0000256" key="4">
    <source>
        <dbReference type="ARBA" id="ARBA00023163"/>
    </source>
</evidence>
<dbReference type="SUPFAM" id="SSF88946">
    <property type="entry name" value="Sigma2 domain of RNA polymerase sigma factors"/>
    <property type="match status" value="1"/>
</dbReference>
<evidence type="ECO:0000256" key="2">
    <source>
        <dbReference type="ARBA" id="ARBA00023015"/>
    </source>
</evidence>
<dbReference type="EMBL" id="SLWQ01000011">
    <property type="protein sequence ID" value="TCO36873.1"/>
    <property type="molecule type" value="Genomic_DNA"/>
</dbReference>
<dbReference type="InterPro" id="IPR014284">
    <property type="entry name" value="RNA_pol_sigma-70_dom"/>
</dbReference>
<evidence type="ECO:0000313" key="7">
    <source>
        <dbReference type="EMBL" id="TCO36873.1"/>
    </source>
</evidence>
<accession>A0A4R2HYY2</accession>
<organism evidence="7 8">
    <name type="scientific">Dokdonella fugitiva</name>
    <dbReference type="NCBI Taxonomy" id="328517"/>
    <lineage>
        <taxon>Bacteria</taxon>
        <taxon>Pseudomonadati</taxon>
        <taxon>Pseudomonadota</taxon>
        <taxon>Gammaproteobacteria</taxon>
        <taxon>Lysobacterales</taxon>
        <taxon>Rhodanobacteraceae</taxon>
        <taxon>Dokdonella</taxon>
    </lineage>
</organism>
<dbReference type="NCBIfam" id="TIGR02937">
    <property type="entry name" value="sigma70-ECF"/>
    <property type="match status" value="1"/>
</dbReference>
<dbReference type="InterPro" id="IPR007627">
    <property type="entry name" value="RNA_pol_sigma70_r2"/>
</dbReference>
<dbReference type="GO" id="GO:0003677">
    <property type="term" value="F:DNA binding"/>
    <property type="evidence" value="ECO:0007669"/>
    <property type="project" value="InterPro"/>
</dbReference>
<evidence type="ECO:0000256" key="1">
    <source>
        <dbReference type="ARBA" id="ARBA00010641"/>
    </source>
</evidence>
<dbReference type="InterPro" id="IPR013324">
    <property type="entry name" value="RNA_pol_sigma_r3/r4-like"/>
</dbReference>
<dbReference type="InterPro" id="IPR036388">
    <property type="entry name" value="WH-like_DNA-bd_sf"/>
</dbReference>
<dbReference type="InterPro" id="IPR039425">
    <property type="entry name" value="RNA_pol_sigma-70-like"/>
</dbReference>
<feature type="domain" description="RNA polymerase sigma-70 region 2" evidence="5">
    <location>
        <begin position="108"/>
        <end position="175"/>
    </location>
</feature>
<dbReference type="Pfam" id="PF04542">
    <property type="entry name" value="Sigma70_r2"/>
    <property type="match status" value="1"/>
</dbReference>
<sequence>MGDRGIAAELGVTDPRTCACIGWADAWQVSPPLVQLRPGLPAGRIAPRPGQSLNPAPRRGIQAGKMNACLAMPLPMSDVPRAEAVSESADTELVRRAAAGDMRAFEALYRRHAGRVHGAVWRLSGMNEARAEELTQEAFVRAWQKLDSFRHESAFSTWLHRLAVNVALMDLRSRDPEDAVESDVLEAATEPVVPFCAGERSDLEQAVAKLPPRARAVLVLHDVEGWKHEEIGRELGMAVGSSKAQLHRARGLLRAMLGEVS</sequence>
<comment type="similarity">
    <text evidence="1">Belongs to the sigma-70 factor family. ECF subfamily.</text>
</comment>
<keyword evidence="8" id="KW-1185">Reference proteome</keyword>
<dbReference type="Proteomes" id="UP000294862">
    <property type="component" value="Unassembled WGS sequence"/>
</dbReference>
<evidence type="ECO:0000256" key="3">
    <source>
        <dbReference type="ARBA" id="ARBA00023082"/>
    </source>
</evidence>
<comment type="caution">
    <text evidence="7">The sequence shown here is derived from an EMBL/GenBank/DDBJ whole genome shotgun (WGS) entry which is preliminary data.</text>
</comment>
<dbReference type="CDD" id="cd06171">
    <property type="entry name" value="Sigma70_r4"/>
    <property type="match status" value="1"/>
</dbReference>
<dbReference type="InterPro" id="IPR013325">
    <property type="entry name" value="RNA_pol_sigma_r2"/>
</dbReference>
<dbReference type="Gene3D" id="1.10.10.10">
    <property type="entry name" value="Winged helix-like DNA-binding domain superfamily/Winged helix DNA-binding domain"/>
    <property type="match status" value="1"/>
</dbReference>
<name>A0A4R2HYY2_9GAMM</name>
<reference evidence="7 8" key="1">
    <citation type="journal article" date="2015" name="Stand. Genomic Sci.">
        <title>Genomic Encyclopedia of Bacterial and Archaeal Type Strains, Phase III: the genomes of soil and plant-associated and newly described type strains.</title>
        <authorList>
            <person name="Whitman W.B."/>
            <person name="Woyke T."/>
            <person name="Klenk H.P."/>
            <person name="Zhou Y."/>
            <person name="Lilburn T.G."/>
            <person name="Beck B.J."/>
            <person name="De Vos P."/>
            <person name="Vandamme P."/>
            <person name="Eisen J.A."/>
            <person name="Garrity G."/>
            <person name="Hugenholtz P."/>
            <person name="Kyrpides N.C."/>
        </authorList>
    </citation>
    <scope>NUCLEOTIDE SEQUENCE [LARGE SCALE GENOMIC DNA]</scope>
    <source>
        <strain evidence="7 8">A3</strain>
    </source>
</reference>
<dbReference type="SUPFAM" id="SSF88659">
    <property type="entry name" value="Sigma3 and sigma4 domains of RNA polymerase sigma factors"/>
    <property type="match status" value="1"/>
</dbReference>
<keyword evidence="3" id="KW-0731">Sigma factor</keyword>
<evidence type="ECO:0000313" key="8">
    <source>
        <dbReference type="Proteomes" id="UP000294862"/>
    </source>
</evidence>
<feature type="domain" description="RNA polymerase sigma factor 70 region 4 type 2" evidence="6">
    <location>
        <begin position="202"/>
        <end position="250"/>
    </location>
</feature>
<dbReference type="AlphaFoldDB" id="A0A4R2HYY2"/>